<dbReference type="Proteomes" id="UP001062846">
    <property type="component" value="Chromosome 10"/>
</dbReference>
<proteinExistence type="predicted"/>
<keyword evidence="2" id="KW-1185">Reference proteome</keyword>
<protein>
    <submittedName>
        <fullName evidence="1">Uncharacterized protein</fullName>
    </submittedName>
</protein>
<evidence type="ECO:0000313" key="1">
    <source>
        <dbReference type="EMBL" id="KAI8535594.1"/>
    </source>
</evidence>
<comment type="caution">
    <text evidence="1">The sequence shown here is derived from an EMBL/GenBank/DDBJ whole genome shotgun (WGS) entry which is preliminary data.</text>
</comment>
<dbReference type="EMBL" id="CM046397">
    <property type="protein sequence ID" value="KAI8535594.1"/>
    <property type="molecule type" value="Genomic_DNA"/>
</dbReference>
<organism evidence="1 2">
    <name type="scientific">Rhododendron molle</name>
    <name type="common">Chinese azalea</name>
    <name type="synonym">Azalea mollis</name>
    <dbReference type="NCBI Taxonomy" id="49168"/>
    <lineage>
        <taxon>Eukaryota</taxon>
        <taxon>Viridiplantae</taxon>
        <taxon>Streptophyta</taxon>
        <taxon>Embryophyta</taxon>
        <taxon>Tracheophyta</taxon>
        <taxon>Spermatophyta</taxon>
        <taxon>Magnoliopsida</taxon>
        <taxon>eudicotyledons</taxon>
        <taxon>Gunneridae</taxon>
        <taxon>Pentapetalae</taxon>
        <taxon>asterids</taxon>
        <taxon>Ericales</taxon>
        <taxon>Ericaceae</taxon>
        <taxon>Ericoideae</taxon>
        <taxon>Rhodoreae</taxon>
        <taxon>Rhododendron</taxon>
    </lineage>
</organism>
<gene>
    <name evidence="1" type="ORF">RHMOL_Rhmol10G0186200</name>
</gene>
<name>A0ACC0M4U2_RHOML</name>
<evidence type="ECO:0000313" key="2">
    <source>
        <dbReference type="Proteomes" id="UP001062846"/>
    </source>
</evidence>
<reference evidence="1" key="1">
    <citation type="submission" date="2022-02" db="EMBL/GenBank/DDBJ databases">
        <title>Plant Genome Project.</title>
        <authorList>
            <person name="Zhang R.-G."/>
        </authorList>
    </citation>
    <scope>NUCLEOTIDE SEQUENCE</scope>
    <source>
        <strain evidence="1">AT1</strain>
    </source>
</reference>
<sequence>MARRDIVRKEGRGRASMVDNGDGIDYFGNQNQNRNEIKELKEQVVTLYDKVRRLQRVTKQKDSIPLEICYGAPHWRRANLVRFEYASVNNVDNELPKFCGNPLEFIGWLKTIESVFKYCYVTEEKKVKLVSTCLKGKGRALGW</sequence>
<accession>A0ACC0M4U2</accession>